<sequence length="526" mass="57047">MGASASLVGAVLSFTIGQPSLRGNIVTRLSSNFSTYIPFLFSIALTMLNEGMGLLHTSSLRWSLWHEGRLHSNTNLRLFTNSRLNGPNRWYINLILIISIILSYVAVGQVLFNDEGFAGRNGRDPTNGSTFLEGVAFAALAIGLLFQAAITTWSLICAKNIVTTWESDPLNNALACLTSPPQHPDTAGEDNFGPRLSSLISSSTNPLCSPNTPLLHQANMFQTSVSAKRVIHGLWLVFLATLVWAITIHFLARAHGFPQNNGAGFAGSLGLLNINMLAKDADPPQVVLDVLSLLFVVAFQSYLTIGLHCAELIVNVSRDEDAWRDASRLNGKGAQLSLNAVQTAFASWKTIVLFLFKASVHWMFGRSLRGGGTARTIDFYVGPLWILTALIFLLAAFGTFLAFEKPHGSQPAAYGQLQTLAALIDDWAEEGENLYWGDKGPGIKPGTRLAGTSGDKTKLGPINHECLYQFTHDRGIATSKEVRPSNSVGMAEEAQAPDTETETGESLPLINIRLPPPSLRTKYPAQ</sequence>
<protein>
    <submittedName>
        <fullName evidence="3">Uncharacterized protein</fullName>
    </submittedName>
</protein>
<comment type="caution">
    <text evidence="3">The sequence shown here is derived from an EMBL/GenBank/DDBJ whole genome shotgun (WGS) entry which is preliminary data.</text>
</comment>
<keyword evidence="4" id="KW-1185">Reference proteome</keyword>
<organism evidence="3 4">
    <name type="scientific">Lepraria finkii</name>
    <dbReference type="NCBI Taxonomy" id="1340010"/>
    <lineage>
        <taxon>Eukaryota</taxon>
        <taxon>Fungi</taxon>
        <taxon>Dikarya</taxon>
        <taxon>Ascomycota</taxon>
        <taxon>Pezizomycotina</taxon>
        <taxon>Lecanoromycetes</taxon>
        <taxon>OSLEUM clade</taxon>
        <taxon>Lecanoromycetidae</taxon>
        <taxon>Lecanorales</taxon>
        <taxon>Lecanorineae</taxon>
        <taxon>Stereocaulaceae</taxon>
        <taxon>Lepraria</taxon>
    </lineage>
</organism>
<feature type="transmembrane region" description="Helical" evidence="2">
    <location>
        <begin position="90"/>
        <end position="111"/>
    </location>
</feature>
<keyword evidence="2" id="KW-0472">Membrane</keyword>
<feature type="transmembrane region" description="Helical" evidence="2">
    <location>
        <begin position="290"/>
        <end position="314"/>
    </location>
</feature>
<feature type="region of interest" description="Disordered" evidence="1">
    <location>
        <begin position="481"/>
        <end position="526"/>
    </location>
</feature>
<feature type="transmembrane region" description="Helical" evidence="2">
    <location>
        <begin position="131"/>
        <end position="156"/>
    </location>
</feature>
<keyword evidence="2" id="KW-1133">Transmembrane helix</keyword>
<evidence type="ECO:0000313" key="4">
    <source>
        <dbReference type="Proteomes" id="UP001590951"/>
    </source>
</evidence>
<dbReference type="Proteomes" id="UP001590951">
    <property type="component" value="Unassembled WGS sequence"/>
</dbReference>
<evidence type="ECO:0000256" key="1">
    <source>
        <dbReference type="SAM" id="MobiDB-lite"/>
    </source>
</evidence>
<name>A0ABR4B0I7_9LECA</name>
<dbReference type="EMBL" id="JBHFEH010000036">
    <property type="protein sequence ID" value="KAL2051354.1"/>
    <property type="molecule type" value="Genomic_DNA"/>
</dbReference>
<feature type="transmembrane region" description="Helical" evidence="2">
    <location>
        <begin position="377"/>
        <end position="403"/>
    </location>
</feature>
<feature type="transmembrane region" description="Helical" evidence="2">
    <location>
        <begin position="230"/>
        <end position="250"/>
    </location>
</feature>
<proteinExistence type="predicted"/>
<feature type="transmembrane region" description="Helical" evidence="2">
    <location>
        <begin position="33"/>
        <end position="55"/>
    </location>
</feature>
<accession>A0ABR4B0I7</accession>
<evidence type="ECO:0000256" key="2">
    <source>
        <dbReference type="SAM" id="Phobius"/>
    </source>
</evidence>
<evidence type="ECO:0000313" key="3">
    <source>
        <dbReference type="EMBL" id="KAL2051354.1"/>
    </source>
</evidence>
<reference evidence="3 4" key="1">
    <citation type="submission" date="2024-09" db="EMBL/GenBank/DDBJ databases">
        <title>Rethinking Asexuality: The Enigmatic Case of Functional Sexual Genes in Lepraria (Stereocaulaceae).</title>
        <authorList>
            <person name="Doellman M."/>
            <person name="Sun Y."/>
            <person name="Barcenas-Pena A."/>
            <person name="Lumbsch H.T."/>
            <person name="Grewe F."/>
        </authorList>
    </citation>
    <scope>NUCLEOTIDE SEQUENCE [LARGE SCALE GENOMIC DNA]</scope>
    <source>
        <strain evidence="3 4">Grewe 0041</strain>
    </source>
</reference>
<gene>
    <name evidence="3" type="ORF">ABVK25_008406</name>
</gene>
<keyword evidence="2" id="KW-0812">Transmembrane</keyword>